<name>A0A413DNF9_9FIRM</name>
<dbReference type="Pfam" id="PF24083">
    <property type="entry name" value="Phage_ssDNA_bind"/>
    <property type="match status" value="1"/>
</dbReference>
<proteinExistence type="predicted"/>
<organism evidence="2 3">
    <name type="scientific">Agathobacter rectalis</name>
    <dbReference type="NCBI Taxonomy" id="39491"/>
    <lineage>
        <taxon>Bacteria</taxon>
        <taxon>Bacillati</taxon>
        <taxon>Bacillota</taxon>
        <taxon>Clostridia</taxon>
        <taxon>Lachnospirales</taxon>
        <taxon>Lachnospiraceae</taxon>
        <taxon>Agathobacter</taxon>
    </lineage>
</organism>
<dbReference type="EMBL" id="QSAZ01000004">
    <property type="protein sequence ID" value="RGW88043.1"/>
    <property type="molecule type" value="Genomic_DNA"/>
</dbReference>
<dbReference type="InterPro" id="IPR057581">
    <property type="entry name" value="Phage_ssDNA_bind"/>
</dbReference>
<reference evidence="2 3" key="1">
    <citation type="submission" date="2018-08" db="EMBL/GenBank/DDBJ databases">
        <title>A genome reference for cultivated species of the human gut microbiota.</title>
        <authorList>
            <person name="Zou Y."/>
            <person name="Xue W."/>
            <person name="Luo G."/>
        </authorList>
    </citation>
    <scope>NUCLEOTIDE SEQUENCE [LARGE SCALE GENOMIC DNA]</scope>
    <source>
        <strain evidence="2 3">AF06-19</strain>
    </source>
</reference>
<evidence type="ECO:0000313" key="3">
    <source>
        <dbReference type="Proteomes" id="UP000283683"/>
    </source>
</evidence>
<evidence type="ECO:0000259" key="1">
    <source>
        <dbReference type="Pfam" id="PF24083"/>
    </source>
</evidence>
<dbReference type="AlphaFoldDB" id="A0A413DNF9"/>
<sequence length="166" mass="19173">MANKAVGNIKIEGAHIMFRNFRGEESKYNRAGDRNFCVLIEDDMDVEQLSNDGWNVRILEPRDEGDEGDEPKHYIQVAVSYKNIPPKIYMVTRRTTTELDEDSISTLDFAEISNVDLVIRPYSWEVNGKTGIKAYVKTMYVTIEEDEFAEKYAREEAPVEDEVPFH</sequence>
<gene>
    <name evidence="2" type="ORF">DWV45_05430</name>
</gene>
<dbReference type="Proteomes" id="UP000283683">
    <property type="component" value="Unassembled WGS sequence"/>
</dbReference>
<dbReference type="RefSeq" id="WP_118326545.1">
    <property type="nucleotide sequence ID" value="NZ_QSAZ01000004.1"/>
</dbReference>
<evidence type="ECO:0000313" key="2">
    <source>
        <dbReference type="EMBL" id="RGW88043.1"/>
    </source>
</evidence>
<accession>A0A413DNF9</accession>
<comment type="caution">
    <text evidence="2">The sequence shown here is derived from an EMBL/GenBank/DDBJ whole genome shotgun (WGS) entry which is preliminary data.</text>
</comment>
<protein>
    <recommendedName>
        <fullName evidence="1">Putative phage ssDNA-binding domain-containing protein</fullName>
    </recommendedName>
</protein>
<feature type="domain" description="Putative phage ssDNA-binding" evidence="1">
    <location>
        <begin position="4"/>
        <end position="154"/>
    </location>
</feature>